<dbReference type="InterPro" id="IPR001926">
    <property type="entry name" value="TrpB-like_PALP"/>
</dbReference>
<dbReference type="PATRIC" id="fig|429727.3.peg.324"/>
<evidence type="ECO:0000256" key="5">
    <source>
        <dbReference type="NCBIfam" id="TIGR00260"/>
    </source>
</evidence>
<dbReference type="Pfam" id="PF00291">
    <property type="entry name" value="PALP"/>
    <property type="match status" value="1"/>
</dbReference>
<dbReference type="Gene3D" id="3.40.50.1100">
    <property type="match status" value="2"/>
</dbReference>
<dbReference type="GO" id="GO:0004795">
    <property type="term" value="F:threonine synthase activity"/>
    <property type="evidence" value="ECO:0007669"/>
    <property type="project" value="UniProtKB-UniRule"/>
</dbReference>
<dbReference type="EC" id="4.2.3.1" evidence="5"/>
<dbReference type="EMBL" id="JZEY01000054">
    <property type="protein sequence ID" value="KKB08778.1"/>
    <property type="molecule type" value="Genomic_DNA"/>
</dbReference>
<accession>A0A0F5FJ02</accession>
<dbReference type="AlphaFoldDB" id="A0A0F5FJ02"/>
<dbReference type="InterPro" id="IPR037158">
    <property type="entry name" value="Thr_synth_N_sf"/>
</dbReference>
<dbReference type="NCBIfam" id="TIGR00260">
    <property type="entry name" value="thrC"/>
    <property type="match status" value="1"/>
</dbReference>
<evidence type="ECO:0000259" key="8">
    <source>
        <dbReference type="Pfam" id="PF14821"/>
    </source>
</evidence>
<evidence type="ECO:0000313" key="10">
    <source>
        <dbReference type="Proteomes" id="UP000033649"/>
    </source>
</evidence>
<dbReference type="InterPro" id="IPR029144">
    <property type="entry name" value="Thr_synth_N"/>
</dbReference>
<reference evidence="9 10" key="1">
    <citation type="submission" date="2015-03" db="EMBL/GenBank/DDBJ databases">
        <authorList>
            <person name="Hassan Y."/>
            <person name="Lepp D."/>
            <person name="Li X.-Z."/>
            <person name="Zhou T."/>
        </authorList>
    </citation>
    <scope>NUCLEOTIDE SEQUENCE [LARGE SCALE GENOMIC DNA]</scope>
    <source>
        <strain evidence="9 10">IPL18</strain>
    </source>
</reference>
<feature type="modified residue" description="N6-(pyridoxal phosphate)lysine" evidence="6">
    <location>
        <position position="112"/>
    </location>
</feature>
<keyword evidence="3 6" id="KW-0663">Pyridoxal phosphate</keyword>
<proteinExistence type="inferred from homology"/>
<comment type="cofactor">
    <cofactor evidence="1 6">
        <name>pyridoxal 5'-phosphate</name>
        <dbReference type="ChEBI" id="CHEBI:597326"/>
    </cofactor>
</comment>
<evidence type="ECO:0000256" key="3">
    <source>
        <dbReference type="ARBA" id="ARBA00022898"/>
    </source>
</evidence>
<dbReference type="OrthoDB" id="9763107at2"/>
<organism evidence="9 10">
    <name type="scientific">Devosia chinhatensis</name>
    <dbReference type="NCBI Taxonomy" id="429727"/>
    <lineage>
        <taxon>Bacteria</taxon>
        <taxon>Pseudomonadati</taxon>
        <taxon>Pseudomonadota</taxon>
        <taxon>Alphaproteobacteria</taxon>
        <taxon>Hyphomicrobiales</taxon>
        <taxon>Devosiaceae</taxon>
        <taxon>Devosia</taxon>
    </lineage>
</organism>
<dbReference type="Gene3D" id="3.90.1380.10">
    <property type="entry name" value="Threonine synthase, N-terminal domain"/>
    <property type="match status" value="1"/>
</dbReference>
<dbReference type="GO" id="GO:0009088">
    <property type="term" value="P:threonine biosynthetic process"/>
    <property type="evidence" value="ECO:0007669"/>
    <property type="project" value="UniProtKB-UniRule"/>
</dbReference>
<keyword evidence="10" id="KW-1185">Reference proteome</keyword>
<gene>
    <name evidence="9" type="ORF">VE26_01515</name>
</gene>
<dbReference type="PANTHER" id="PTHR42690">
    <property type="entry name" value="THREONINE SYNTHASE FAMILY MEMBER"/>
    <property type="match status" value="1"/>
</dbReference>
<dbReference type="RefSeq" id="WP_046103467.1">
    <property type="nucleotide sequence ID" value="NZ_JZEY01000054.1"/>
</dbReference>
<comment type="similarity">
    <text evidence="2">Belongs to the threonine synthase family.</text>
</comment>
<dbReference type="InterPro" id="IPR004450">
    <property type="entry name" value="Thr_synthase-like"/>
</dbReference>
<dbReference type="InterPro" id="IPR036052">
    <property type="entry name" value="TrpB-like_PALP_sf"/>
</dbReference>
<evidence type="ECO:0000256" key="2">
    <source>
        <dbReference type="ARBA" id="ARBA00005517"/>
    </source>
</evidence>
<protein>
    <recommendedName>
        <fullName evidence="5">Threonine synthase</fullName>
        <ecNumber evidence="5">4.2.3.1</ecNumber>
    </recommendedName>
</protein>
<dbReference type="InterPro" id="IPR051166">
    <property type="entry name" value="Threonine_Synthase"/>
</dbReference>
<evidence type="ECO:0000313" key="9">
    <source>
        <dbReference type="EMBL" id="KKB08778.1"/>
    </source>
</evidence>
<dbReference type="SUPFAM" id="SSF53686">
    <property type="entry name" value="Tryptophan synthase beta subunit-like PLP-dependent enzymes"/>
    <property type="match status" value="1"/>
</dbReference>
<evidence type="ECO:0000256" key="4">
    <source>
        <dbReference type="ARBA" id="ARBA00023239"/>
    </source>
</evidence>
<name>A0A0F5FJ02_9HYPH</name>
<sequence length="463" mass="50145">MQFVSTRGQAPVLGFSDAVLAGLATDGGLYVPASWPQIDKDEIASFGGKPYAEVAYAVISRFVGDDISPKTLKQIVDAAYATFRHPSVAPLVELEPGHFVLELFHGPTLAFKDVAMQFLSRIMDHILAERGLRATIVGATSGDTGSAAIEAFRGRDTTDIFILHPRGRTSEVQRRQMTTVLDQNVHNIALEGTFDDCQDAVKAMFNHHAFRDRVRLSGVNSINWGRIVAQIVYYFTAAVSLGAPYRAASFTVPTGNFGDIFAGYCARQMGLPIDKLVIATNANDILRRTIDTGRYEMAGVAPTMSPSMDIQISSNFERLLFESVGRDAGAVSRMMAALKQSRGFDLPQPAIATIRRDFSAGTTDEAATARVIAETHLESGYLLDPHSAVGVGVARQEQQQGVPMITLATAHPAKFPGAVAEASGISPALPAWLSDLYERPERLTILDNDQQAIEDFIVARSRA</sequence>
<comment type="caution">
    <text evidence="9">The sequence shown here is derived from an EMBL/GenBank/DDBJ whole genome shotgun (WGS) entry which is preliminary data.</text>
</comment>
<dbReference type="Pfam" id="PF14821">
    <property type="entry name" value="Thr_synth_N"/>
    <property type="match status" value="1"/>
</dbReference>
<dbReference type="STRING" id="429727.VE26_01515"/>
<dbReference type="Proteomes" id="UP000033649">
    <property type="component" value="Unassembled WGS sequence"/>
</dbReference>
<feature type="domain" description="Threonine synthase N-terminal" evidence="8">
    <location>
        <begin position="2"/>
        <end position="80"/>
    </location>
</feature>
<dbReference type="PANTHER" id="PTHR42690:SF1">
    <property type="entry name" value="THREONINE SYNTHASE-LIKE 2"/>
    <property type="match status" value="1"/>
</dbReference>
<evidence type="ECO:0000256" key="6">
    <source>
        <dbReference type="PIRSR" id="PIRSR604450-51"/>
    </source>
</evidence>
<evidence type="ECO:0000259" key="7">
    <source>
        <dbReference type="Pfam" id="PF00291"/>
    </source>
</evidence>
<feature type="domain" description="Tryptophan synthase beta chain-like PALP" evidence="7">
    <location>
        <begin position="99"/>
        <end position="329"/>
    </location>
</feature>
<dbReference type="Pfam" id="PF24857">
    <property type="entry name" value="THR4_C"/>
    <property type="match status" value="1"/>
</dbReference>
<evidence type="ECO:0000256" key="1">
    <source>
        <dbReference type="ARBA" id="ARBA00001933"/>
    </source>
</evidence>
<dbReference type="CDD" id="cd01560">
    <property type="entry name" value="Thr-synth_2"/>
    <property type="match status" value="1"/>
</dbReference>
<keyword evidence="4 9" id="KW-0456">Lyase</keyword>